<evidence type="ECO:0000313" key="4">
    <source>
        <dbReference type="Proteomes" id="UP001301350"/>
    </source>
</evidence>
<dbReference type="EMBL" id="JANCYW010000003">
    <property type="protein sequence ID" value="KAK4534938.1"/>
    <property type="molecule type" value="Genomic_DNA"/>
</dbReference>
<evidence type="ECO:0000259" key="2">
    <source>
        <dbReference type="Pfam" id="PF19026"/>
    </source>
</evidence>
<dbReference type="Pfam" id="PF19026">
    <property type="entry name" value="UBA_HYPK"/>
    <property type="match status" value="1"/>
</dbReference>
<accession>A0AAV9ISA0</accession>
<name>A0AAV9ISA0_CYACA</name>
<gene>
    <name evidence="3" type="ORF">CDCA_CDCA03G0963</name>
</gene>
<dbReference type="InterPro" id="IPR044034">
    <property type="entry name" value="NAC-like_UBA"/>
</dbReference>
<proteinExistence type="predicted"/>
<dbReference type="Gene3D" id="1.10.8.10">
    <property type="entry name" value="DNA helicase RuvA subunit, C-terminal domain"/>
    <property type="match status" value="1"/>
</dbReference>
<sequence>MSDESSGQAAGNGISDVDSSEHLEAKATPVPPRSERQRVAQEMAALSEHQVASVSSAAGAVGTSPHTPRTGGAVLTFPVTAKTQARIEAAQRRRKQLAAVKVSAADIQLVADETGLDKPEAERLLRIAGGDVDQALRRFIRSRVPSEVFATNGP</sequence>
<dbReference type="PANTHER" id="PTHR31184:SF2">
    <property type="entry name" value="HUNTINGTIN-INTERACTING PROTEIN K"/>
    <property type="match status" value="1"/>
</dbReference>
<dbReference type="PANTHER" id="PTHR31184">
    <property type="entry name" value="HUNTINGTIN-INTERACTING PROTEIN K FAMILY MEMBER"/>
    <property type="match status" value="1"/>
</dbReference>
<dbReference type="GO" id="GO:0050821">
    <property type="term" value="P:protein stabilization"/>
    <property type="evidence" value="ECO:0007669"/>
    <property type="project" value="TreeGrafter"/>
</dbReference>
<dbReference type="CDD" id="cd14361">
    <property type="entry name" value="UBA_HYPK"/>
    <property type="match status" value="1"/>
</dbReference>
<feature type="domain" description="Nascent polypeptide-associated complex subunit alpha-like UBA" evidence="2">
    <location>
        <begin position="100"/>
        <end position="140"/>
    </location>
</feature>
<evidence type="ECO:0000256" key="1">
    <source>
        <dbReference type="SAM" id="MobiDB-lite"/>
    </source>
</evidence>
<protein>
    <recommendedName>
        <fullName evidence="2">Nascent polypeptide-associated complex subunit alpha-like UBA domain-containing protein</fullName>
    </recommendedName>
</protein>
<dbReference type="AlphaFoldDB" id="A0AAV9ISA0"/>
<reference evidence="3 4" key="1">
    <citation type="submission" date="2022-07" db="EMBL/GenBank/DDBJ databases">
        <title>Genome-wide signatures of adaptation to extreme environments.</title>
        <authorList>
            <person name="Cho C.H."/>
            <person name="Yoon H.S."/>
        </authorList>
    </citation>
    <scope>NUCLEOTIDE SEQUENCE [LARGE SCALE GENOMIC DNA]</scope>
    <source>
        <strain evidence="3 4">DBV 063 E5</strain>
    </source>
</reference>
<dbReference type="Proteomes" id="UP001301350">
    <property type="component" value="Unassembled WGS sequence"/>
</dbReference>
<comment type="caution">
    <text evidence="3">The sequence shown here is derived from an EMBL/GenBank/DDBJ whole genome shotgun (WGS) entry which is preliminary data.</text>
</comment>
<keyword evidence="4" id="KW-1185">Reference proteome</keyword>
<evidence type="ECO:0000313" key="3">
    <source>
        <dbReference type="EMBL" id="KAK4534938.1"/>
    </source>
</evidence>
<dbReference type="InterPro" id="IPR038922">
    <property type="entry name" value="HYPK_UBA"/>
</dbReference>
<dbReference type="InterPro" id="IPR052617">
    <property type="entry name" value="Huntingtin-int_K"/>
</dbReference>
<feature type="compositionally biased region" description="Low complexity" evidence="1">
    <location>
        <begin position="51"/>
        <end position="62"/>
    </location>
</feature>
<organism evidence="3 4">
    <name type="scientific">Cyanidium caldarium</name>
    <name type="common">Red alga</name>
    <dbReference type="NCBI Taxonomy" id="2771"/>
    <lineage>
        <taxon>Eukaryota</taxon>
        <taxon>Rhodophyta</taxon>
        <taxon>Bangiophyceae</taxon>
        <taxon>Cyanidiales</taxon>
        <taxon>Cyanidiaceae</taxon>
        <taxon>Cyanidium</taxon>
    </lineage>
</organism>
<feature type="region of interest" description="Disordered" evidence="1">
    <location>
        <begin position="1"/>
        <end position="74"/>
    </location>
</feature>